<evidence type="ECO:0000256" key="12">
    <source>
        <dbReference type="ARBA" id="ARBA00053468"/>
    </source>
</evidence>
<dbReference type="Proteomes" id="UP000626092">
    <property type="component" value="Unassembled WGS sequence"/>
</dbReference>
<keyword evidence="11" id="KW-0784">Thiamine biosynthesis</keyword>
<dbReference type="PANTHER" id="PTHR20858">
    <property type="entry name" value="PHOSPHOMETHYLPYRIMIDINE KINASE"/>
    <property type="match status" value="1"/>
</dbReference>
<dbReference type="AlphaFoldDB" id="A0A834GFC7"/>
<dbReference type="GO" id="GO:0005524">
    <property type="term" value="F:ATP binding"/>
    <property type="evidence" value="ECO:0007669"/>
    <property type="project" value="UniProtKB-KW"/>
</dbReference>
<evidence type="ECO:0000256" key="11">
    <source>
        <dbReference type="ARBA" id="ARBA00022977"/>
    </source>
</evidence>
<keyword evidence="17" id="KW-1185">Reference proteome</keyword>
<reference evidence="16" key="1">
    <citation type="submission" date="2019-11" db="EMBL/GenBank/DDBJ databases">
        <authorList>
            <person name="Liu Y."/>
            <person name="Hou J."/>
            <person name="Li T.-Q."/>
            <person name="Guan C.-H."/>
            <person name="Wu X."/>
            <person name="Wu H.-Z."/>
            <person name="Ling F."/>
            <person name="Zhang R."/>
            <person name="Shi X.-G."/>
            <person name="Ren J.-P."/>
            <person name="Chen E.-F."/>
            <person name="Sun J.-M."/>
        </authorList>
    </citation>
    <scope>NUCLEOTIDE SEQUENCE</scope>
    <source>
        <strain evidence="16">Adult_tree_wgs_1</strain>
        <tissue evidence="16">Leaves</tissue>
    </source>
</reference>
<dbReference type="Pfam" id="PF02110">
    <property type="entry name" value="HK"/>
    <property type="match status" value="2"/>
</dbReference>
<comment type="pathway">
    <text evidence="3">Cofactor biosynthesis; thiamine diphosphate biosynthesis; 4-methyl-5-(2-phosphoethyl)-thiazole from 5-(2-hydroxyethyl)-4-methylthiazole: step 1/1.</text>
</comment>
<evidence type="ECO:0000313" key="17">
    <source>
        <dbReference type="Proteomes" id="UP000626092"/>
    </source>
</evidence>
<comment type="catalytic activity">
    <reaction evidence="1">
        <text>5-(2-hydroxyethyl)-4-methylthiazole + ATP = 4-methyl-5-(2-phosphooxyethyl)-thiazole + ADP + H(+)</text>
        <dbReference type="Rhea" id="RHEA:24212"/>
        <dbReference type="ChEBI" id="CHEBI:15378"/>
        <dbReference type="ChEBI" id="CHEBI:17957"/>
        <dbReference type="ChEBI" id="CHEBI:30616"/>
        <dbReference type="ChEBI" id="CHEBI:58296"/>
        <dbReference type="ChEBI" id="CHEBI:456216"/>
        <dbReference type="EC" id="2.7.1.50"/>
    </reaction>
</comment>
<keyword evidence="8" id="KW-0418">Kinase</keyword>
<dbReference type="InterPro" id="IPR029056">
    <property type="entry name" value="Ribokinase-like"/>
</dbReference>
<evidence type="ECO:0000256" key="13">
    <source>
        <dbReference type="ARBA" id="ARBA00061710"/>
    </source>
</evidence>
<dbReference type="InterPro" id="IPR000417">
    <property type="entry name" value="Hyethyz_kinase"/>
</dbReference>
<evidence type="ECO:0000256" key="4">
    <source>
        <dbReference type="ARBA" id="ARBA00012129"/>
    </source>
</evidence>
<organism evidence="16 17">
    <name type="scientific">Rhododendron simsii</name>
    <name type="common">Sims's rhododendron</name>
    <dbReference type="NCBI Taxonomy" id="118357"/>
    <lineage>
        <taxon>Eukaryota</taxon>
        <taxon>Viridiplantae</taxon>
        <taxon>Streptophyta</taxon>
        <taxon>Embryophyta</taxon>
        <taxon>Tracheophyta</taxon>
        <taxon>Spermatophyta</taxon>
        <taxon>Magnoliopsida</taxon>
        <taxon>eudicotyledons</taxon>
        <taxon>Gunneridae</taxon>
        <taxon>Pentapetalae</taxon>
        <taxon>asterids</taxon>
        <taxon>Ericales</taxon>
        <taxon>Ericaceae</taxon>
        <taxon>Ericoideae</taxon>
        <taxon>Rhodoreae</taxon>
        <taxon>Rhododendron</taxon>
    </lineage>
</organism>
<comment type="cofactor">
    <cofactor evidence="2">
        <name>Mg(2+)</name>
        <dbReference type="ChEBI" id="CHEBI:18420"/>
    </cofactor>
</comment>
<dbReference type="Gene3D" id="3.40.1190.20">
    <property type="match status" value="2"/>
</dbReference>
<name>A0A834GFC7_RHOSS</name>
<sequence>MHMYATYTTPTVDNTHQVKHQQTSPEWGPTAWAHLSTIRAQSPLIQCITNFVSRDLMANTFLSAGASPAMIHSLREIPNFTPRAAALCVNVSTLTAEWLPAMRAAAEAAGRAGKPWVLDPVAARESGFRLEACRELIGMRPTVVRGNGSEILALANASVGPSKGVDSSHQSTDAVEAAKSLAKSSGCIVAISGAVDFVTDGQRVVGAQNGVAMMQKITGTGCSVTALIAAFVAIDPLHAFEATATALPFWYRCLENGHRVHYKAEEVAVSLGSGAVEVEETAMVDNTHQVKHQQTSPEWGPTAWAHLSTVRAQSPLIQCITNFVSRDLMANTLLSAGASPAMIHSLREIPNFTPRAAALCVNVSTLTAEWLPAMRAAAEAAGRAGKPWVLDPVAAGASGFRLEACRELIGMRPTVVRGNGSEILALANASVGPSKGVDSSHQSTDAVEVAKSLAKSSGCIVAVSGAIDFVTDGQRVVGAQNGVAMMQKITGTGCSVTALIAAFVAIDPLHAFEATATALSIFGIAGEIGMDMAKGPASLRVHLIDSLYGLDQDTVVRRVNIISFS</sequence>
<evidence type="ECO:0000256" key="14">
    <source>
        <dbReference type="ARBA" id="ARBA00073007"/>
    </source>
</evidence>
<dbReference type="NCBIfam" id="NF006830">
    <property type="entry name" value="PRK09355.1"/>
    <property type="match status" value="2"/>
</dbReference>
<evidence type="ECO:0000256" key="5">
    <source>
        <dbReference type="ARBA" id="ARBA00022679"/>
    </source>
</evidence>
<dbReference type="GO" id="GO:0004417">
    <property type="term" value="F:hydroxyethylthiazole kinase activity"/>
    <property type="evidence" value="ECO:0007669"/>
    <property type="project" value="UniProtKB-EC"/>
</dbReference>
<dbReference type="EMBL" id="WJXA01000009">
    <property type="protein sequence ID" value="KAF7132545.1"/>
    <property type="molecule type" value="Genomic_DNA"/>
</dbReference>
<dbReference type="UniPathway" id="UPA00060">
    <property type="reaction ID" value="UER00139"/>
</dbReference>
<keyword evidence="10" id="KW-0460">Magnesium</keyword>
<evidence type="ECO:0000256" key="8">
    <source>
        <dbReference type="ARBA" id="ARBA00022777"/>
    </source>
</evidence>
<dbReference type="SUPFAM" id="SSF53613">
    <property type="entry name" value="Ribokinase-like"/>
    <property type="match status" value="2"/>
</dbReference>
<proteinExistence type="inferred from homology"/>
<evidence type="ECO:0000256" key="2">
    <source>
        <dbReference type="ARBA" id="ARBA00001946"/>
    </source>
</evidence>
<keyword evidence="9" id="KW-0067">ATP-binding</keyword>
<dbReference type="GO" id="GO:0008972">
    <property type="term" value="F:phosphomethylpyrimidine kinase activity"/>
    <property type="evidence" value="ECO:0007669"/>
    <property type="project" value="TreeGrafter"/>
</dbReference>
<dbReference type="GO" id="GO:0008902">
    <property type="term" value="F:hydroxymethylpyrimidine kinase activity"/>
    <property type="evidence" value="ECO:0007669"/>
    <property type="project" value="TreeGrafter"/>
</dbReference>
<dbReference type="PANTHER" id="PTHR20858:SF17">
    <property type="entry name" value="HYDROXYMETHYLPYRIMIDINE_PHOSPHOMETHYLPYRIMIDINE KINASE THI20-RELATED"/>
    <property type="match status" value="1"/>
</dbReference>
<accession>A0A834GFC7</accession>
<keyword evidence="6" id="KW-0479">Metal-binding</keyword>
<evidence type="ECO:0000256" key="1">
    <source>
        <dbReference type="ARBA" id="ARBA00001771"/>
    </source>
</evidence>
<comment type="caution">
    <text evidence="16">The sequence shown here is derived from an EMBL/GenBank/DDBJ whole genome shotgun (WGS) entry which is preliminary data.</text>
</comment>
<evidence type="ECO:0000256" key="10">
    <source>
        <dbReference type="ARBA" id="ARBA00022842"/>
    </source>
</evidence>
<evidence type="ECO:0000256" key="3">
    <source>
        <dbReference type="ARBA" id="ARBA00004868"/>
    </source>
</evidence>
<comment type="function">
    <text evidence="12">Thiazole kinase involved in thiamine salvage pathway.</text>
</comment>
<dbReference type="CDD" id="cd01170">
    <property type="entry name" value="THZ_kinase"/>
    <property type="match status" value="2"/>
</dbReference>
<evidence type="ECO:0000256" key="7">
    <source>
        <dbReference type="ARBA" id="ARBA00022741"/>
    </source>
</evidence>
<dbReference type="HAMAP" id="MF_00228">
    <property type="entry name" value="Thz_kinase"/>
    <property type="match status" value="2"/>
</dbReference>
<dbReference type="OrthoDB" id="4994at2759"/>
<dbReference type="GO" id="GO:0036172">
    <property type="term" value="P:thiamine salvage"/>
    <property type="evidence" value="ECO:0007669"/>
    <property type="project" value="UniProtKB-ARBA"/>
</dbReference>
<protein>
    <recommendedName>
        <fullName evidence="14">Hydroxyethylthiazole kinase</fullName>
        <ecNumber evidence="4">2.7.1.50</ecNumber>
    </recommendedName>
    <alternativeName>
        <fullName evidence="15">4-methyl-5-beta-hydroxyethylthiazole kinase</fullName>
    </alternativeName>
</protein>
<keyword evidence="5" id="KW-0808">Transferase</keyword>
<gene>
    <name evidence="16" type="ORF">RHSIM_Rhsim09G0047600</name>
</gene>
<evidence type="ECO:0000313" key="16">
    <source>
        <dbReference type="EMBL" id="KAF7132545.1"/>
    </source>
</evidence>
<dbReference type="GO" id="GO:0009229">
    <property type="term" value="P:thiamine diphosphate biosynthetic process"/>
    <property type="evidence" value="ECO:0007669"/>
    <property type="project" value="UniProtKB-UniPathway"/>
</dbReference>
<keyword evidence="7" id="KW-0547">Nucleotide-binding</keyword>
<dbReference type="PRINTS" id="PR01099">
    <property type="entry name" value="HYETHTZKNASE"/>
</dbReference>
<evidence type="ECO:0000256" key="9">
    <source>
        <dbReference type="ARBA" id="ARBA00022840"/>
    </source>
</evidence>
<evidence type="ECO:0000256" key="6">
    <source>
        <dbReference type="ARBA" id="ARBA00022723"/>
    </source>
</evidence>
<dbReference type="FunFam" id="3.40.1190.20:FF:000015">
    <property type="entry name" value="Hydroxyethylthiazole kinase"/>
    <property type="match status" value="1"/>
</dbReference>
<dbReference type="GO" id="GO:0005829">
    <property type="term" value="C:cytosol"/>
    <property type="evidence" value="ECO:0007669"/>
    <property type="project" value="TreeGrafter"/>
</dbReference>
<dbReference type="GO" id="GO:0000287">
    <property type="term" value="F:magnesium ion binding"/>
    <property type="evidence" value="ECO:0007669"/>
    <property type="project" value="InterPro"/>
</dbReference>
<comment type="similarity">
    <text evidence="13">Belongs to the Thz kinase family.</text>
</comment>
<evidence type="ECO:0000256" key="15">
    <source>
        <dbReference type="ARBA" id="ARBA00075066"/>
    </source>
</evidence>
<dbReference type="EC" id="2.7.1.50" evidence="4"/>